<keyword evidence="2" id="KW-1185">Reference proteome</keyword>
<organism evidence="2 3">
    <name type="scientific">Heterorhabditis bacteriophora</name>
    <name type="common">Entomopathogenic nematode worm</name>
    <dbReference type="NCBI Taxonomy" id="37862"/>
    <lineage>
        <taxon>Eukaryota</taxon>
        <taxon>Metazoa</taxon>
        <taxon>Ecdysozoa</taxon>
        <taxon>Nematoda</taxon>
        <taxon>Chromadorea</taxon>
        <taxon>Rhabditida</taxon>
        <taxon>Rhabditina</taxon>
        <taxon>Rhabditomorpha</taxon>
        <taxon>Strongyloidea</taxon>
        <taxon>Heterorhabditidae</taxon>
        <taxon>Heterorhabditis</taxon>
    </lineage>
</organism>
<feature type="region of interest" description="Disordered" evidence="1">
    <location>
        <begin position="82"/>
        <end position="106"/>
    </location>
</feature>
<dbReference type="AlphaFoldDB" id="A0A1I7XNW3"/>
<reference evidence="3" key="1">
    <citation type="submission" date="2016-11" db="UniProtKB">
        <authorList>
            <consortium name="WormBaseParasite"/>
        </authorList>
    </citation>
    <scope>IDENTIFICATION</scope>
</reference>
<sequence>MKIVYHKLMIGPKRRDDNRTITLSLVEESPDECLCDYFLSYYSAKNTRPSYNVSYQTGLPSNASYNYPLSVPVDNYLSYLLPPKPPDYSESVNHPQTSPTETPLQPANLSMHVTQGSNLSNTSNTGLINSKNNLPASILVLESPPTYADISTSQNQSSSSTSQKPTSTQNVASSS</sequence>
<feature type="region of interest" description="Disordered" evidence="1">
    <location>
        <begin position="148"/>
        <end position="175"/>
    </location>
</feature>
<dbReference type="Proteomes" id="UP000095283">
    <property type="component" value="Unplaced"/>
</dbReference>
<evidence type="ECO:0000313" key="2">
    <source>
        <dbReference type="Proteomes" id="UP000095283"/>
    </source>
</evidence>
<evidence type="ECO:0000313" key="3">
    <source>
        <dbReference type="WBParaSite" id="Hba_19426"/>
    </source>
</evidence>
<name>A0A1I7XNW3_HETBA</name>
<dbReference type="WBParaSite" id="Hba_19426">
    <property type="protein sequence ID" value="Hba_19426"/>
    <property type="gene ID" value="Hba_19426"/>
</dbReference>
<accession>A0A1I7XNW3</accession>
<protein>
    <submittedName>
        <fullName evidence="3">PIAS2</fullName>
    </submittedName>
</protein>
<feature type="compositionally biased region" description="Polar residues" evidence="1">
    <location>
        <begin position="90"/>
        <end position="106"/>
    </location>
</feature>
<feature type="compositionally biased region" description="Low complexity" evidence="1">
    <location>
        <begin position="151"/>
        <end position="169"/>
    </location>
</feature>
<proteinExistence type="predicted"/>
<evidence type="ECO:0000256" key="1">
    <source>
        <dbReference type="SAM" id="MobiDB-lite"/>
    </source>
</evidence>